<comment type="subcellular location">
    <subcellularLocation>
        <location evidence="1">Cell membrane</location>
        <topology evidence="1">Multi-pass membrane protein</topology>
    </subcellularLocation>
</comment>
<evidence type="ECO:0000256" key="5">
    <source>
        <dbReference type="ARBA" id="ARBA00023136"/>
    </source>
</evidence>
<reference evidence="7 8" key="1">
    <citation type="submission" date="2020-10" db="EMBL/GenBank/DDBJ databases">
        <title>Ca. Dormibacterota MAGs.</title>
        <authorList>
            <person name="Montgomery K."/>
        </authorList>
    </citation>
    <scope>NUCLEOTIDE SEQUENCE [LARGE SCALE GENOMIC DNA]</scope>
    <source>
        <strain evidence="7">SC8811_S16_3</strain>
    </source>
</reference>
<feature type="transmembrane region" description="Helical" evidence="6">
    <location>
        <begin position="6"/>
        <end position="24"/>
    </location>
</feature>
<accession>A0A934KG31</accession>
<keyword evidence="2" id="KW-1003">Cell membrane</keyword>
<protein>
    <submittedName>
        <fullName evidence="7">Branched-chain amino acid ABC transporter permease</fullName>
    </submittedName>
</protein>
<feature type="transmembrane region" description="Helical" evidence="6">
    <location>
        <begin position="243"/>
        <end position="271"/>
    </location>
</feature>
<dbReference type="PANTHER" id="PTHR30482">
    <property type="entry name" value="HIGH-AFFINITY BRANCHED-CHAIN AMINO ACID TRANSPORT SYSTEM PERMEASE"/>
    <property type="match status" value="1"/>
</dbReference>
<proteinExistence type="predicted"/>
<evidence type="ECO:0000313" key="7">
    <source>
        <dbReference type="EMBL" id="MBJ7602806.1"/>
    </source>
</evidence>
<dbReference type="AlphaFoldDB" id="A0A934KG31"/>
<dbReference type="GO" id="GO:0015658">
    <property type="term" value="F:branched-chain amino acid transmembrane transporter activity"/>
    <property type="evidence" value="ECO:0007669"/>
    <property type="project" value="InterPro"/>
</dbReference>
<organism evidence="7 8">
    <name type="scientific">Candidatus Dormiibacter inghamiae</name>
    <dbReference type="NCBI Taxonomy" id="3127013"/>
    <lineage>
        <taxon>Bacteria</taxon>
        <taxon>Bacillati</taxon>
        <taxon>Candidatus Dormiibacterota</taxon>
        <taxon>Candidatus Dormibacteria</taxon>
        <taxon>Candidatus Dormibacterales</taxon>
        <taxon>Candidatus Dormibacteraceae</taxon>
        <taxon>Candidatus Dormiibacter</taxon>
    </lineage>
</organism>
<dbReference type="PANTHER" id="PTHR30482:SF10">
    <property type="entry name" value="HIGH-AFFINITY BRANCHED-CHAIN AMINO ACID TRANSPORT PROTEIN BRAE"/>
    <property type="match status" value="1"/>
</dbReference>
<evidence type="ECO:0000256" key="2">
    <source>
        <dbReference type="ARBA" id="ARBA00022475"/>
    </source>
</evidence>
<keyword evidence="5 6" id="KW-0472">Membrane</keyword>
<dbReference type="GO" id="GO:0005886">
    <property type="term" value="C:plasma membrane"/>
    <property type="evidence" value="ECO:0007669"/>
    <property type="project" value="UniProtKB-SubCell"/>
</dbReference>
<dbReference type="EMBL" id="JAEKNQ010000024">
    <property type="protein sequence ID" value="MBJ7602806.1"/>
    <property type="molecule type" value="Genomic_DNA"/>
</dbReference>
<dbReference type="InterPro" id="IPR001851">
    <property type="entry name" value="ABC_transp_permease"/>
</dbReference>
<keyword evidence="3 6" id="KW-0812">Transmembrane</keyword>
<dbReference type="Proteomes" id="UP000620075">
    <property type="component" value="Unassembled WGS sequence"/>
</dbReference>
<feature type="transmembrane region" description="Helical" evidence="6">
    <location>
        <begin position="87"/>
        <end position="105"/>
    </location>
</feature>
<feature type="transmembrane region" description="Helical" evidence="6">
    <location>
        <begin position="157"/>
        <end position="174"/>
    </location>
</feature>
<feature type="transmembrane region" description="Helical" evidence="6">
    <location>
        <begin position="291"/>
        <end position="308"/>
    </location>
</feature>
<sequence>MLDPGFWTFVGLTAGIYAIFALGLQVQYGLAGLLNFGHVASMAIAAYTMAILVVRFGLSEWLAAAFGIGAAVAAGLLVGLTSLRLRADYFAIVTICFSEIVRYVLLNRQDLTGGPEGTIGLLGRGQAAAYNTDWEGLVGRVREMVSSGTGVEVSRDVLMLFLIWLVAAALLLVVRRVSVMPWGRVLRAIREDEEAASSVGKDVFARKLQALALGAAIAGGAGVLYALQFSFFTPDDFEPLVTFFAWVVLILGGAARVSGVPLGALMFGLLFAGTRFFDFWPLSLLDSADRAYLRLIIIGLLLIGLMYYRPQGLLGRRQEMLLE</sequence>
<feature type="transmembrane region" description="Helical" evidence="6">
    <location>
        <begin position="36"/>
        <end position="55"/>
    </location>
</feature>
<comment type="caution">
    <text evidence="7">The sequence shown here is derived from an EMBL/GenBank/DDBJ whole genome shotgun (WGS) entry which is preliminary data.</text>
</comment>
<dbReference type="Pfam" id="PF02653">
    <property type="entry name" value="BPD_transp_2"/>
    <property type="match status" value="1"/>
</dbReference>
<evidence type="ECO:0000256" key="3">
    <source>
        <dbReference type="ARBA" id="ARBA00022692"/>
    </source>
</evidence>
<dbReference type="CDD" id="cd06581">
    <property type="entry name" value="TM_PBP1_LivM_like"/>
    <property type="match status" value="1"/>
</dbReference>
<evidence type="ECO:0000313" key="8">
    <source>
        <dbReference type="Proteomes" id="UP000620075"/>
    </source>
</evidence>
<feature type="transmembrane region" description="Helical" evidence="6">
    <location>
        <begin position="61"/>
        <end position="80"/>
    </location>
</feature>
<evidence type="ECO:0000256" key="1">
    <source>
        <dbReference type="ARBA" id="ARBA00004651"/>
    </source>
</evidence>
<gene>
    <name evidence="7" type="ORF">JF888_06385</name>
</gene>
<keyword evidence="4 6" id="KW-1133">Transmembrane helix</keyword>
<feature type="transmembrane region" description="Helical" evidence="6">
    <location>
        <begin position="210"/>
        <end position="231"/>
    </location>
</feature>
<name>A0A934KG31_9BACT</name>
<evidence type="ECO:0000256" key="4">
    <source>
        <dbReference type="ARBA" id="ARBA00022989"/>
    </source>
</evidence>
<evidence type="ECO:0000256" key="6">
    <source>
        <dbReference type="SAM" id="Phobius"/>
    </source>
</evidence>
<dbReference type="InterPro" id="IPR043428">
    <property type="entry name" value="LivM-like"/>
</dbReference>
<dbReference type="RefSeq" id="WP_338177766.1">
    <property type="nucleotide sequence ID" value="NZ_JAEKNQ010000024.1"/>
</dbReference>